<dbReference type="Pfam" id="PF19841">
    <property type="entry name" value="GldN"/>
    <property type="match status" value="1"/>
</dbReference>
<dbReference type="HOGENOM" id="CLU_068220_1_0_10"/>
<gene>
    <name evidence="2" type="ordered locus">Oweho_2798</name>
</gene>
<organism evidence="2 3">
    <name type="scientific">Owenweeksia hongkongensis (strain DSM 17368 / CIP 108786 / JCM 12287 / NRRL B-23963 / UST20020801)</name>
    <dbReference type="NCBI Taxonomy" id="926562"/>
    <lineage>
        <taxon>Bacteria</taxon>
        <taxon>Pseudomonadati</taxon>
        <taxon>Bacteroidota</taxon>
        <taxon>Flavobacteriia</taxon>
        <taxon>Flavobacteriales</taxon>
        <taxon>Owenweeksiaceae</taxon>
        <taxon>Owenweeksia</taxon>
    </lineage>
</organism>
<keyword evidence="3" id="KW-1185">Reference proteome</keyword>
<proteinExistence type="predicted"/>
<dbReference type="NCBIfam" id="TIGR03523">
    <property type="entry name" value="GldN"/>
    <property type="match status" value="1"/>
</dbReference>
<dbReference type="STRING" id="926562.Oweho_2798"/>
<dbReference type="eggNOG" id="ENOG502Z7JF">
    <property type="taxonomic scope" value="Bacteria"/>
</dbReference>
<evidence type="ECO:0000313" key="2">
    <source>
        <dbReference type="EMBL" id="AEV33758.1"/>
    </source>
</evidence>
<accession>G8R092</accession>
<evidence type="ECO:0000256" key="1">
    <source>
        <dbReference type="SAM" id="SignalP"/>
    </source>
</evidence>
<feature type="signal peptide" evidence="1">
    <location>
        <begin position="1"/>
        <end position="22"/>
    </location>
</feature>
<feature type="chain" id="PRO_5003515254" evidence="1">
    <location>
        <begin position="23"/>
        <end position="278"/>
    </location>
</feature>
<sequence length="278" mass="33042">MKRIIISLMMIGAMAVSFSSQAQVLTPQDDGIIPDPPKHYHHNQVFPYPYLRESDMLWSTRHWERIDLREKINHHLYYPIQAIPDRKSLYDVLVDGILNEGTIVEVFADDRFEIPLTPEQVQKYASKVDTLWDPEDPSMYLAVDTIKITAKDVLAYQIKSDWFFDKQRGEMKNRIIGISPVVRNPSTQDVYTLFWVWFPDARYALSTHTAFNNQNNAARLTYDQIFHIRYFNSVIYKEDNVYDRQIKDYKRNSPLDQLLEAQQIKEELRNFEHDLWEY</sequence>
<dbReference type="OrthoDB" id="1141916at2"/>
<dbReference type="RefSeq" id="WP_014203107.1">
    <property type="nucleotide sequence ID" value="NC_016599.1"/>
</dbReference>
<evidence type="ECO:0000313" key="3">
    <source>
        <dbReference type="Proteomes" id="UP000005631"/>
    </source>
</evidence>
<keyword evidence="1" id="KW-0732">Signal</keyword>
<dbReference type="InterPro" id="IPR019847">
    <property type="entry name" value="Gliding_motility_assoc_GldN"/>
</dbReference>
<name>G8R092_OWEHD</name>
<dbReference type="EMBL" id="CP003156">
    <property type="protein sequence ID" value="AEV33758.1"/>
    <property type="molecule type" value="Genomic_DNA"/>
</dbReference>
<dbReference type="KEGG" id="oho:Oweho_2798"/>
<reference evidence="2 3" key="1">
    <citation type="journal article" date="2012" name="Stand. Genomic Sci.">
        <title>Genome sequence of the orange-pigmented seawater bacterium Owenweeksia hongkongensis type strain (UST20020801(T)).</title>
        <authorList>
            <person name="Riedel T."/>
            <person name="Held B."/>
            <person name="Nolan M."/>
            <person name="Lucas S."/>
            <person name="Lapidus A."/>
            <person name="Tice H."/>
            <person name="Del Rio T.G."/>
            <person name="Cheng J.F."/>
            <person name="Han C."/>
            <person name="Tapia R."/>
            <person name="Goodwin L.A."/>
            <person name="Pitluck S."/>
            <person name="Liolios K."/>
            <person name="Mavromatis K."/>
            <person name="Pagani I."/>
            <person name="Ivanova N."/>
            <person name="Mikhailova N."/>
            <person name="Pati A."/>
            <person name="Chen A."/>
            <person name="Palaniappan K."/>
            <person name="Rohde M."/>
            <person name="Tindall B.J."/>
            <person name="Detter J.C."/>
            <person name="Goker M."/>
            <person name="Woyke T."/>
            <person name="Bristow J."/>
            <person name="Eisen J.A."/>
            <person name="Markowitz V."/>
            <person name="Hugenholtz P."/>
            <person name="Klenk H.P."/>
            <person name="Kyrpides N.C."/>
        </authorList>
    </citation>
    <scope>NUCLEOTIDE SEQUENCE</scope>
    <source>
        <strain evidence="3">DSM 17368 / JCM 12287 / NRRL B-23963</strain>
    </source>
</reference>
<dbReference type="Proteomes" id="UP000005631">
    <property type="component" value="Chromosome"/>
</dbReference>
<dbReference type="AlphaFoldDB" id="G8R092"/>
<dbReference type="PATRIC" id="fig|926562.3.peg.2814"/>
<protein>
    <submittedName>
        <fullName evidence="2">Gliding motility associated protein GldN</fullName>
    </submittedName>
</protein>